<dbReference type="Gene3D" id="3.40.395.10">
    <property type="entry name" value="Adenoviral Proteinase, Chain A"/>
    <property type="match status" value="1"/>
</dbReference>
<comment type="caution">
    <text evidence="6">The sequence shown here is derived from an EMBL/GenBank/DDBJ whole genome shotgun (WGS) entry which is preliminary data.</text>
</comment>
<comment type="similarity">
    <text evidence="1">Belongs to the peptidase C48 family.</text>
</comment>
<evidence type="ECO:0000259" key="5">
    <source>
        <dbReference type="PROSITE" id="PS50600"/>
    </source>
</evidence>
<accession>A0AAV6G4Y0</accession>
<evidence type="ECO:0000256" key="2">
    <source>
        <dbReference type="ARBA" id="ARBA00022670"/>
    </source>
</evidence>
<evidence type="ECO:0000313" key="6">
    <source>
        <dbReference type="EMBL" id="KAG5270000.1"/>
    </source>
</evidence>
<feature type="domain" description="Ubiquitin-like protease family profile" evidence="5">
    <location>
        <begin position="88"/>
        <end position="251"/>
    </location>
</feature>
<dbReference type="Proteomes" id="UP000823561">
    <property type="component" value="Chromosome 14"/>
</dbReference>
<sequence>MSPTHRSKETANAASHTSAVSSCTLPHKLFDAIRGGLRGGVGGAIFKETPRDWLKRNTQRIINDDDAYGERSLWPLTMDPVVLSYQDSLLRRSDVALLEGPHWLNDQVIGFVFEYFAAERFKDFSRSVCFISPEVTQFIKCASCQEELALFLEPLQLATRRWVFLAVNDNSNQTAGGSHWSLLLYHHDNSLFSHYDSQSGGNSLHARRIASKLEAFLGGKGKKVSFAEEAAPRQQNSYDCGMYVICNAEALCESAEFGGNPRLQSHTITPDYITRKRAEWCRLIQRLAKN</sequence>
<evidence type="ECO:0000256" key="1">
    <source>
        <dbReference type="ARBA" id="ARBA00005234"/>
    </source>
</evidence>
<keyword evidence="2" id="KW-0645">Protease</keyword>
<evidence type="ECO:0000256" key="3">
    <source>
        <dbReference type="ARBA" id="ARBA00022801"/>
    </source>
</evidence>
<dbReference type="PROSITE" id="PS51257">
    <property type="entry name" value="PROKAR_LIPOPROTEIN"/>
    <property type="match status" value="1"/>
</dbReference>
<dbReference type="AlphaFoldDB" id="A0AAV6G4Y0"/>
<dbReference type="PROSITE" id="PS50600">
    <property type="entry name" value="ULP_PROTEASE"/>
    <property type="match status" value="1"/>
</dbReference>
<dbReference type="SUPFAM" id="SSF54001">
    <property type="entry name" value="Cysteine proteinases"/>
    <property type="match status" value="1"/>
</dbReference>
<dbReference type="PANTHER" id="PTHR46468:SF1">
    <property type="entry name" value="SENTRIN-SPECIFIC PROTEASE 8"/>
    <property type="match status" value="1"/>
</dbReference>
<name>A0AAV6G4Y0_9TELE</name>
<keyword evidence="4" id="KW-0788">Thiol protease</keyword>
<protein>
    <recommendedName>
        <fullName evidence="5">Ubiquitin-like protease family profile domain-containing protein</fullName>
    </recommendedName>
</protein>
<keyword evidence="7" id="KW-1185">Reference proteome</keyword>
<dbReference type="GO" id="GO:0019784">
    <property type="term" value="F:deNEDDylase activity"/>
    <property type="evidence" value="ECO:0007669"/>
    <property type="project" value="InterPro"/>
</dbReference>
<dbReference type="GO" id="GO:0008234">
    <property type="term" value="F:cysteine-type peptidase activity"/>
    <property type="evidence" value="ECO:0007669"/>
    <property type="project" value="UniProtKB-KW"/>
</dbReference>
<dbReference type="GO" id="GO:0000338">
    <property type="term" value="P:protein deneddylation"/>
    <property type="evidence" value="ECO:0007669"/>
    <property type="project" value="TreeGrafter"/>
</dbReference>
<dbReference type="Pfam" id="PF02902">
    <property type="entry name" value="Peptidase_C48"/>
    <property type="match status" value="1"/>
</dbReference>
<dbReference type="EMBL" id="JADWDJ010000014">
    <property type="protein sequence ID" value="KAG5270000.1"/>
    <property type="molecule type" value="Genomic_DNA"/>
</dbReference>
<gene>
    <name evidence="6" type="ORF">AALO_G00187530</name>
</gene>
<proteinExistence type="inferred from homology"/>
<evidence type="ECO:0000256" key="4">
    <source>
        <dbReference type="ARBA" id="ARBA00022807"/>
    </source>
</evidence>
<evidence type="ECO:0000313" key="7">
    <source>
        <dbReference type="Proteomes" id="UP000823561"/>
    </source>
</evidence>
<organism evidence="6 7">
    <name type="scientific">Alosa alosa</name>
    <name type="common">allis shad</name>
    <dbReference type="NCBI Taxonomy" id="278164"/>
    <lineage>
        <taxon>Eukaryota</taxon>
        <taxon>Metazoa</taxon>
        <taxon>Chordata</taxon>
        <taxon>Craniata</taxon>
        <taxon>Vertebrata</taxon>
        <taxon>Euteleostomi</taxon>
        <taxon>Actinopterygii</taxon>
        <taxon>Neopterygii</taxon>
        <taxon>Teleostei</taxon>
        <taxon>Clupei</taxon>
        <taxon>Clupeiformes</taxon>
        <taxon>Clupeoidei</taxon>
        <taxon>Clupeidae</taxon>
        <taxon>Alosa</taxon>
    </lineage>
</organism>
<dbReference type="InterPro" id="IPR003653">
    <property type="entry name" value="Peptidase_C48_C"/>
</dbReference>
<reference evidence="6" key="1">
    <citation type="submission" date="2020-10" db="EMBL/GenBank/DDBJ databases">
        <title>Chromosome-scale genome assembly of the Allis shad, Alosa alosa.</title>
        <authorList>
            <person name="Margot Z."/>
            <person name="Christophe K."/>
            <person name="Cabau C."/>
            <person name="Louis A."/>
            <person name="Berthelot C."/>
            <person name="Parey E."/>
            <person name="Roest Crollius H."/>
            <person name="Montfort J."/>
            <person name="Robinson-Rechavi M."/>
            <person name="Bucao C."/>
            <person name="Bouchez O."/>
            <person name="Gislard M."/>
            <person name="Lluch J."/>
            <person name="Milhes M."/>
            <person name="Lampietro C."/>
            <person name="Lopez Roques C."/>
            <person name="Donnadieu C."/>
            <person name="Braasch I."/>
            <person name="Desvignes T."/>
            <person name="Postlethwait J."/>
            <person name="Bobe J."/>
            <person name="Guiguen Y."/>
        </authorList>
    </citation>
    <scope>NUCLEOTIDE SEQUENCE</scope>
    <source>
        <strain evidence="6">M-15738</strain>
        <tissue evidence="6">Blood</tissue>
    </source>
</reference>
<dbReference type="GO" id="GO:0006508">
    <property type="term" value="P:proteolysis"/>
    <property type="evidence" value="ECO:0007669"/>
    <property type="project" value="UniProtKB-KW"/>
</dbReference>
<dbReference type="PANTHER" id="PTHR46468">
    <property type="entry name" value="SENTRIN-SPECIFIC PROTEASE 8"/>
    <property type="match status" value="1"/>
</dbReference>
<keyword evidence="3" id="KW-0378">Hydrolase</keyword>
<dbReference type="InterPro" id="IPR038765">
    <property type="entry name" value="Papain-like_cys_pep_sf"/>
</dbReference>
<dbReference type="InterPro" id="IPR044613">
    <property type="entry name" value="Nep1/2-like"/>
</dbReference>